<dbReference type="EMBL" id="FO203431">
    <property type="protein sequence ID" value="CCH86781.1"/>
    <property type="molecule type" value="Genomic_DNA"/>
</dbReference>
<keyword evidence="1" id="KW-1133">Transmembrane helix</keyword>
<dbReference type="AlphaFoldDB" id="I4ETR8"/>
<keyword evidence="4" id="KW-1185">Reference proteome</keyword>
<sequence>MRATSAARPAGRSRFGARLLGERGAAAVEFALVVPLLVLLFLGIVEFSQALQVHARLSAAAREGARVMALTSDPAQARTAVHAAVDTLDFPDSQISISPSACPSTDPTATVTVTVTYTQPFAAGLVGKNGVELTGKAVMRCGG</sequence>
<dbReference type="OrthoDB" id="5190946at2"/>
<dbReference type="Proteomes" id="UP000006461">
    <property type="component" value="Chromosome"/>
</dbReference>
<proteinExistence type="predicted"/>
<feature type="domain" description="TadE-like" evidence="2">
    <location>
        <begin position="24"/>
        <end position="66"/>
    </location>
</feature>
<dbReference type="eggNOG" id="COG4961">
    <property type="taxonomic scope" value="Bacteria"/>
</dbReference>
<dbReference type="Pfam" id="PF07811">
    <property type="entry name" value="TadE"/>
    <property type="match status" value="1"/>
</dbReference>
<reference evidence="3 4" key="1">
    <citation type="journal article" date="2012" name="J. Bacteriol.">
        <title>Genome Sequence of Radiation-Resistant Modestobacter marinus Strain BC501, a Representative Actinobacterium That Thrives on Calcareous Stone Surfaces.</title>
        <authorList>
            <person name="Normand P."/>
            <person name="Gury J."/>
            <person name="Pujic P."/>
            <person name="Chouaia B."/>
            <person name="Crotti E."/>
            <person name="Brusetti L."/>
            <person name="Daffonchio D."/>
            <person name="Vacherie B."/>
            <person name="Barbe V."/>
            <person name="Medigue C."/>
            <person name="Calteau A."/>
            <person name="Ghodhbane-Gtari F."/>
            <person name="Essoussi I."/>
            <person name="Nouioui I."/>
            <person name="Abbassi-Ghozzi I."/>
            <person name="Gtari M."/>
        </authorList>
    </citation>
    <scope>NUCLEOTIDE SEQUENCE [LARGE SCALE GENOMIC DNA]</scope>
    <source>
        <strain evidence="4">BC 501</strain>
    </source>
</reference>
<protein>
    <submittedName>
        <fullName evidence="3">Pilus assembly protein</fullName>
    </submittedName>
</protein>
<gene>
    <name evidence="3" type="primary">tadE</name>
    <name evidence="3" type="ordered locus">MODMU_1332</name>
</gene>
<keyword evidence="1" id="KW-0472">Membrane</keyword>
<evidence type="ECO:0000313" key="4">
    <source>
        <dbReference type="Proteomes" id="UP000006461"/>
    </source>
</evidence>
<name>I4ETR8_MODI5</name>
<evidence type="ECO:0000259" key="2">
    <source>
        <dbReference type="Pfam" id="PF07811"/>
    </source>
</evidence>
<organism evidence="3 4">
    <name type="scientific">Modestobacter italicus (strain DSM 44449 / CECT 9708 / BC 501)</name>
    <dbReference type="NCBI Taxonomy" id="2732864"/>
    <lineage>
        <taxon>Bacteria</taxon>
        <taxon>Bacillati</taxon>
        <taxon>Actinomycetota</taxon>
        <taxon>Actinomycetes</taxon>
        <taxon>Geodermatophilales</taxon>
        <taxon>Geodermatophilaceae</taxon>
        <taxon>Modestobacter</taxon>
    </lineage>
</organism>
<keyword evidence="1" id="KW-0812">Transmembrane</keyword>
<dbReference type="InterPro" id="IPR012495">
    <property type="entry name" value="TadE-like_dom"/>
</dbReference>
<dbReference type="KEGG" id="mmar:MODMU_1332"/>
<dbReference type="OMA" id="FHAYLVI"/>
<dbReference type="HOGENOM" id="CLU_122851_1_0_11"/>
<dbReference type="STRING" id="477641.MODMU_1332"/>
<evidence type="ECO:0000256" key="1">
    <source>
        <dbReference type="SAM" id="Phobius"/>
    </source>
</evidence>
<accession>I4ETR8</accession>
<feature type="transmembrane region" description="Helical" evidence="1">
    <location>
        <begin position="25"/>
        <end position="47"/>
    </location>
</feature>
<evidence type="ECO:0000313" key="3">
    <source>
        <dbReference type="EMBL" id="CCH86781.1"/>
    </source>
</evidence>